<dbReference type="InterPro" id="IPR036188">
    <property type="entry name" value="FAD/NAD-bd_sf"/>
</dbReference>
<keyword evidence="8" id="KW-1185">Reference proteome</keyword>
<keyword evidence="4" id="KW-0560">Oxidoreductase</keyword>
<protein>
    <recommendedName>
        <fullName evidence="9">Phenol 2-monooxygenase</fullName>
    </recommendedName>
</protein>
<keyword evidence="2" id="KW-0285">Flavoprotein</keyword>
<evidence type="ECO:0000256" key="4">
    <source>
        <dbReference type="ARBA" id="ARBA00023002"/>
    </source>
</evidence>
<evidence type="ECO:0000256" key="3">
    <source>
        <dbReference type="ARBA" id="ARBA00022827"/>
    </source>
</evidence>
<dbReference type="Gene3D" id="3.50.50.60">
    <property type="entry name" value="FAD/NAD(P)-binding domain"/>
    <property type="match status" value="1"/>
</dbReference>
<accession>A0A9P4I689</accession>
<dbReference type="Pfam" id="PF01494">
    <property type="entry name" value="FAD_binding_3"/>
    <property type="match status" value="1"/>
</dbReference>
<keyword evidence="3" id="KW-0274">FAD</keyword>
<dbReference type="InterPro" id="IPR012941">
    <property type="entry name" value="Phe_hydrox_C_dim_dom"/>
</dbReference>
<dbReference type="Pfam" id="PF07976">
    <property type="entry name" value="Phe_hydrox_dim"/>
    <property type="match status" value="1"/>
</dbReference>
<evidence type="ECO:0000256" key="1">
    <source>
        <dbReference type="ARBA" id="ARBA00007801"/>
    </source>
</evidence>
<dbReference type="AlphaFoldDB" id="A0A9P4I689"/>
<dbReference type="Gene3D" id="3.40.30.20">
    <property type="match status" value="1"/>
</dbReference>
<evidence type="ECO:0000259" key="5">
    <source>
        <dbReference type="Pfam" id="PF01494"/>
    </source>
</evidence>
<sequence>MSSNRTEVLICGSGSAGVTAALWLALHKIPCKILDKRSGPMKMGQADGVQCRTVEIFESFGVSEEMLREAYHVLEVAFWSADAEGTLRRTRTTADTAPGLTHMPHVILNQARVNGLLLEAMQRANGQDVDYGWEVKGVEVNSEKAEDPEAYPVKVTAEKDGKEEVFEAKYVLGCDGAHSNVRKSLGYKMIGDSTDAVWGVMDIYPQTNFPDVRRKSTIHSAYGNLLIIPREGGSLVRFYIELPEGTVAKSVKLEDLHAAAKKIFTGYKMDFADTFWWSAYAIGQRLADHFSKDNRVFLTGDACHTHSPKAGQGMNVSLQDGYNIGWKLAEVLKKQAPPELLKTYNIEREKVAADLINFDREWAKIFAVKVNQSNGDHDAIAKKFSDTFIKNGRYTAGLTATYDDSMLTSAARSTQTLARYVTVGMRFPSAQVVRYCDAKAMQIARALPADGRWRILIFAGDIRDSCKAEKLKKLTKMAEYLDGPKGPVRRFTRKDADIDSFIEPIVILHGERHGVEQEQIPDYFWPSTGKWKMRDLHKTFIDDESYNSGHGRAYEHFGVEPDEGAVVIVRPDHYVSLVTSLDDHDGIGKLFEGFALPQQ</sequence>
<feature type="domain" description="FAD-binding" evidence="5">
    <location>
        <begin position="5"/>
        <end position="358"/>
    </location>
</feature>
<evidence type="ECO:0008006" key="9">
    <source>
        <dbReference type="Google" id="ProtNLM"/>
    </source>
</evidence>
<organism evidence="7 8">
    <name type="scientific">Rhizodiscina lignyota</name>
    <dbReference type="NCBI Taxonomy" id="1504668"/>
    <lineage>
        <taxon>Eukaryota</taxon>
        <taxon>Fungi</taxon>
        <taxon>Dikarya</taxon>
        <taxon>Ascomycota</taxon>
        <taxon>Pezizomycotina</taxon>
        <taxon>Dothideomycetes</taxon>
        <taxon>Pleosporomycetidae</taxon>
        <taxon>Aulographales</taxon>
        <taxon>Rhizodiscinaceae</taxon>
        <taxon>Rhizodiscina</taxon>
    </lineage>
</organism>
<dbReference type="CDD" id="cd02979">
    <property type="entry name" value="PHOX_C"/>
    <property type="match status" value="1"/>
</dbReference>
<evidence type="ECO:0000313" key="8">
    <source>
        <dbReference type="Proteomes" id="UP000799772"/>
    </source>
</evidence>
<comment type="similarity">
    <text evidence="1">Belongs to the PheA/TfdB FAD monooxygenase family.</text>
</comment>
<dbReference type="SUPFAM" id="SSF52833">
    <property type="entry name" value="Thioredoxin-like"/>
    <property type="match status" value="1"/>
</dbReference>
<dbReference type="PRINTS" id="PR00420">
    <property type="entry name" value="RNGMNOXGNASE"/>
</dbReference>
<dbReference type="SUPFAM" id="SSF54373">
    <property type="entry name" value="FAD-linked reductases, C-terminal domain"/>
    <property type="match status" value="1"/>
</dbReference>
<evidence type="ECO:0000259" key="6">
    <source>
        <dbReference type="Pfam" id="PF07976"/>
    </source>
</evidence>
<dbReference type="Gene3D" id="3.30.9.10">
    <property type="entry name" value="D-Amino Acid Oxidase, subunit A, domain 2"/>
    <property type="match status" value="1"/>
</dbReference>
<dbReference type="PANTHER" id="PTHR43004:SF10">
    <property type="entry name" value="2-MONOOXYGENASE, PUTATIVE (AFU_ORTHOLOGUE AFUA_6G11480)-RELATED"/>
    <property type="match status" value="1"/>
</dbReference>
<reference evidence="7" key="1">
    <citation type="journal article" date="2020" name="Stud. Mycol.">
        <title>101 Dothideomycetes genomes: a test case for predicting lifestyles and emergence of pathogens.</title>
        <authorList>
            <person name="Haridas S."/>
            <person name="Albert R."/>
            <person name="Binder M."/>
            <person name="Bloem J."/>
            <person name="Labutti K."/>
            <person name="Salamov A."/>
            <person name="Andreopoulos B."/>
            <person name="Baker S."/>
            <person name="Barry K."/>
            <person name="Bills G."/>
            <person name="Bluhm B."/>
            <person name="Cannon C."/>
            <person name="Castanera R."/>
            <person name="Culley D."/>
            <person name="Daum C."/>
            <person name="Ezra D."/>
            <person name="Gonzalez J."/>
            <person name="Henrissat B."/>
            <person name="Kuo A."/>
            <person name="Liang C."/>
            <person name="Lipzen A."/>
            <person name="Lutzoni F."/>
            <person name="Magnuson J."/>
            <person name="Mondo S."/>
            <person name="Nolan M."/>
            <person name="Ohm R."/>
            <person name="Pangilinan J."/>
            <person name="Park H.-J."/>
            <person name="Ramirez L."/>
            <person name="Alfaro M."/>
            <person name="Sun H."/>
            <person name="Tritt A."/>
            <person name="Yoshinaga Y."/>
            <person name="Zwiers L.-H."/>
            <person name="Turgeon B."/>
            <person name="Goodwin S."/>
            <person name="Spatafora J."/>
            <person name="Crous P."/>
            <person name="Grigoriev I."/>
        </authorList>
    </citation>
    <scope>NUCLEOTIDE SEQUENCE</scope>
    <source>
        <strain evidence="7">CBS 133067</strain>
    </source>
</reference>
<dbReference type="NCBIfam" id="NF006144">
    <property type="entry name" value="PRK08294.1"/>
    <property type="match status" value="1"/>
</dbReference>
<dbReference type="InterPro" id="IPR038220">
    <property type="entry name" value="PHOX_C_sf"/>
</dbReference>
<dbReference type="GO" id="GO:0016709">
    <property type="term" value="F:oxidoreductase activity, acting on paired donors, with incorporation or reduction of molecular oxygen, NAD(P)H as one donor, and incorporation of one atom of oxygen"/>
    <property type="evidence" value="ECO:0007669"/>
    <property type="project" value="UniProtKB-ARBA"/>
</dbReference>
<dbReference type="Proteomes" id="UP000799772">
    <property type="component" value="Unassembled WGS sequence"/>
</dbReference>
<dbReference type="InterPro" id="IPR036249">
    <property type="entry name" value="Thioredoxin-like_sf"/>
</dbReference>
<dbReference type="EMBL" id="ML978139">
    <property type="protein sequence ID" value="KAF2093199.1"/>
    <property type="molecule type" value="Genomic_DNA"/>
</dbReference>
<dbReference type="InterPro" id="IPR050641">
    <property type="entry name" value="RIFMO-like"/>
</dbReference>
<feature type="domain" description="Phenol hydroxylase-like C-terminal dimerisation" evidence="6">
    <location>
        <begin position="401"/>
        <end position="598"/>
    </location>
</feature>
<dbReference type="SUPFAM" id="SSF51905">
    <property type="entry name" value="FAD/NAD(P)-binding domain"/>
    <property type="match status" value="1"/>
</dbReference>
<comment type="caution">
    <text evidence="7">The sequence shown here is derived from an EMBL/GenBank/DDBJ whole genome shotgun (WGS) entry which is preliminary data.</text>
</comment>
<dbReference type="GO" id="GO:0071949">
    <property type="term" value="F:FAD binding"/>
    <property type="evidence" value="ECO:0007669"/>
    <property type="project" value="InterPro"/>
</dbReference>
<evidence type="ECO:0000313" key="7">
    <source>
        <dbReference type="EMBL" id="KAF2093199.1"/>
    </source>
</evidence>
<dbReference type="OrthoDB" id="1716816at2759"/>
<gene>
    <name evidence="7" type="ORF">NA57DRAFT_48666</name>
</gene>
<evidence type="ECO:0000256" key="2">
    <source>
        <dbReference type="ARBA" id="ARBA00022630"/>
    </source>
</evidence>
<dbReference type="InterPro" id="IPR002938">
    <property type="entry name" value="FAD-bd"/>
</dbReference>
<proteinExistence type="inferred from homology"/>
<name>A0A9P4I689_9PEZI</name>
<dbReference type="PANTHER" id="PTHR43004">
    <property type="entry name" value="TRK SYSTEM POTASSIUM UPTAKE PROTEIN"/>
    <property type="match status" value="1"/>
</dbReference>